<sequence>MPNRMSKQTKSSIIASFFELLQVMPYSKLTIKGISQNAGISRRTFYRFFKSKEDLLQDYFDNLLNDYLTTLKKYEPRDFENFIKLFFDFWKGNMNQLKLLEQRDLLTNMLSIYNKKIPQLYESFPMVWHLKTSNNKEIAVATWFIVGGLWNVFVGCLANDSTYDDYNLAKVINNTIFRWESMIDF</sequence>
<dbReference type="AlphaFoldDB" id="A0A4Q9XXH8"/>
<organism evidence="4 5">
    <name type="scientific">Lactiplantibacillus paraplantarum</name>
    <dbReference type="NCBI Taxonomy" id="60520"/>
    <lineage>
        <taxon>Bacteria</taxon>
        <taxon>Bacillati</taxon>
        <taxon>Bacillota</taxon>
        <taxon>Bacilli</taxon>
        <taxon>Lactobacillales</taxon>
        <taxon>Lactobacillaceae</taxon>
        <taxon>Lactiplantibacillus</taxon>
    </lineage>
</organism>
<dbReference type="SUPFAM" id="SSF46689">
    <property type="entry name" value="Homeodomain-like"/>
    <property type="match status" value="1"/>
</dbReference>
<feature type="domain" description="HTH tetR-type" evidence="3">
    <location>
        <begin position="7"/>
        <end position="67"/>
    </location>
</feature>
<gene>
    <name evidence="4" type="ORF">EUZ87_17375</name>
</gene>
<dbReference type="InterPro" id="IPR050624">
    <property type="entry name" value="HTH-type_Tx_Regulator"/>
</dbReference>
<dbReference type="Proteomes" id="UP000292648">
    <property type="component" value="Unassembled WGS sequence"/>
</dbReference>
<reference evidence="4 5" key="1">
    <citation type="submission" date="2019-01" db="EMBL/GenBank/DDBJ databases">
        <title>Draft genome sequence of Lactobacillus paraplantarum OSY-TC318, a Producer of the novel lantibiotic Paraplantaracin TC318.</title>
        <authorList>
            <person name="Hussein W.E."/>
            <person name="Huang E."/>
            <person name="Yousef A.E."/>
        </authorList>
    </citation>
    <scope>NUCLEOTIDE SEQUENCE [LARGE SCALE GENOMIC DNA]</scope>
    <source>
        <strain evidence="4 5">OSY-TC318</strain>
    </source>
</reference>
<comment type="caution">
    <text evidence="4">The sequence shown here is derived from an EMBL/GenBank/DDBJ whole genome shotgun (WGS) entry which is preliminary data.</text>
</comment>
<proteinExistence type="predicted"/>
<evidence type="ECO:0000256" key="1">
    <source>
        <dbReference type="ARBA" id="ARBA00023125"/>
    </source>
</evidence>
<evidence type="ECO:0000313" key="5">
    <source>
        <dbReference type="Proteomes" id="UP000292648"/>
    </source>
</evidence>
<evidence type="ECO:0000313" key="4">
    <source>
        <dbReference type="EMBL" id="TBX30735.1"/>
    </source>
</evidence>
<dbReference type="Pfam" id="PF00440">
    <property type="entry name" value="TetR_N"/>
    <property type="match status" value="1"/>
</dbReference>
<dbReference type="GO" id="GO:0003677">
    <property type="term" value="F:DNA binding"/>
    <property type="evidence" value="ECO:0007669"/>
    <property type="project" value="UniProtKB-UniRule"/>
</dbReference>
<dbReference type="PROSITE" id="PS50977">
    <property type="entry name" value="HTH_TETR_2"/>
    <property type="match status" value="1"/>
</dbReference>
<evidence type="ECO:0000259" key="3">
    <source>
        <dbReference type="PROSITE" id="PS50977"/>
    </source>
</evidence>
<dbReference type="EMBL" id="SEHH01000281">
    <property type="protein sequence ID" value="TBX30735.1"/>
    <property type="molecule type" value="Genomic_DNA"/>
</dbReference>
<keyword evidence="1 2" id="KW-0238">DNA-binding</keyword>
<dbReference type="PANTHER" id="PTHR43479">
    <property type="entry name" value="ACREF/ENVCD OPERON REPRESSOR-RELATED"/>
    <property type="match status" value="1"/>
</dbReference>
<protein>
    <submittedName>
        <fullName evidence="4">TetR/AcrR family transcriptional regulator</fullName>
    </submittedName>
</protein>
<name>A0A4Q9XXH8_9LACO</name>
<dbReference type="InterPro" id="IPR009057">
    <property type="entry name" value="Homeodomain-like_sf"/>
</dbReference>
<dbReference type="Gene3D" id="1.10.357.10">
    <property type="entry name" value="Tetracycline Repressor, domain 2"/>
    <property type="match status" value="1"/>
</dbReference>
<dbReference type="PANTHER" id="PTHR43479:SF11">
    <property type="entry name" value="ACREF_ENVCD OPERON REPRESSOR-RELATED"/>
    <property type="match status" value="1"/>
</dbReference>
<dbReference type="InterPro" id="IPR001647">
    <property type="entry name" value="HTH_TetR"/>
</dbReference>
<feature type="DNA-binding region" description="H-T-H motif" evidence="2">
    <location>
        <begin position="30"/>
        <end position="49"/>
    </location>
</feature>
<evidence type="ECO:0000256" key="2">
    <source>
        <dbReference type="PROSITE-ProRule" id="PRU00335"/>
    </source>
</evidence>
<accession>A0A4Q9XXH8</accession>